<dbReference type="HAMAP" id="MF_00109">
    <property type="entry name" value="Shikimate_kinase"/>
    <property type="match status" value="1"/>
</dbReference>
<dbReference type="InterPro" id="IPR031322">
    <property type="entry name" value="Shikimate/glucono_kinase"/>
</dbReference>
<feature type="binding site" evidence="7">
    <location>
        <begin position="2"/>
        <end position="7"/>
    </location>
    <ligand>
        <name>ATP</name>
        <dbReference type="ChEBI" id="CHEBI:30616"/>
    </ligand>
</feature>
<comment type="subcellular location">
    <subcellularLocation>
        <location evidence="7">Cytoplasm</location>
    </subcellularLocation>
</comment>
<dbReference type="GO" id="GO:0004765">
    <property type="term" value="F:shikimate kinase activity"/>
    <property type="evidence" value="ECO:0007669"/>
    <property type="project" value="UniProtKB-UniRule"/>
</dbReference>
<reference evidence="9" key="2">
    <citation type="journal article" date="2021" name="PeerJ">
        <title>Extensive microbial diversity within the chicken gut microbiome revealed by metagenomics and culture.</title>
        <authorList>
            <person name="Gilroy R."/>
            <person name="Ravi A."/>
            <person name="Getino M."/>
            <person name="Pursley I."/>
            <person name="Horton D.L."/>
            <person name="Alikhan N.F."/>
            <person name="Baker D."/>
            <person name="Gharbi K."/>
            <person name="Hall N."/>
            <person name="Watson M."/>
            <person name="Adriaenssens E.M."/>
            <person name="Foster-Nyarko E."/>
            <person name="Jarju S."/>
            <person name="Secka A."/>
            <person name="Antonio M."/>
            <person name="Oren A."/>
            <person name="Chaudhuri R.R."/>
            <person name="La Ragione R."/>
            <person name="Hildebrand F."/>
            <person name="Pallen M.J."/>
        </authorList>
    </citation>
    <scope>NUCLEOTIDE SEQUENCE</scope>
    <source>
        <strain evidence="9">B1-15692</strain>
    </source>
</reference>
<feature type="binding site" evidence="7">
    <location>
        <position position="6"/>
    </location>
    <ligand>
        <name>Mg(2+)</name>
        <dbReference type="ChEBI" id="CHEBI:18420"/>
    </ligand>
</feature>
<keyword evidence="7" id="KW-0963">Cytoplasm</keyword>
<evidence type="ECO:0000256" key="5">
    <source>
        <dbReference type="ARBA" id="ARBA00022840"/>
    </source>
</evidence>
<organism evidence="9 10">
    <name type="scientific">Candidatus Cryptobacteroides faecipullorum</name>
    <dbReference type="NCBI Taxonomy" id="2840764"/>
    <lineage>
        <taxon>Bacteria</taxon>
        <taxon>Pseudomonadati</taxon>
        <taxon>Bacteroidota</taxon>
        <taxon>Bacteroidia</taxon>
        <taxon>Bacteroidales</taxon>
        <taxon>Candidatus Cryptobacteroides</taxon>
    </lineage>
</organism>
<dbReference type="InterPro" id="IPR029464">
    <property type="entry name" value="HSDR_N"/>
</dbReference>
<evidence type="ECO:0000256" key="4">
    <source>
        <dbReference type="ARBA" id="ARBA00022777"/>
    </source>
</evidence>
<keyword evidence="5 7" id="KW-0067">ATP-binding</keyword>
<evidence type="ECO:0000256" key="2">
    <source>
        <dbReference type="ARBA" id="ARBA00022679"/>
    </source>
</evidence>
<keyword evidence="7" id="KW-0460">Magnesium</keyword>
<dbReference type="GO" id="GO:0009423">
    <property type="term" value="P:chorismate biosynthetic process"/>
    <property type="evidence" value="ECO:0007669"/>
    <property type="project" value="UniProtKB-UniRule"/>
</dbReference>
<evidence type="ECO:0000256" key="7">
    <source>
        <dbReference type="HAMAP-Rule" id="MF_00109"/>
    </source>
</evidence>
<feature type="binding site" evidence="7">
    <location>
        <position position="79"/>
    </location>
    <ligand>
        <name>substrate</name>
    </ligand>
</feature>
<evidence type="ECO:0000313" key="9">
    <source>
        <dbReference type="EMBL" id="MBO8466301.1"/>
    </source>
</evidence>
<sequence length="319" mass="35860">MGCGKSRVGKSLAMMLHCPFVDLDAFIEEREGRKIPDIFGTDGETEFRRIEKLALGKIVEAGHPDMPGAENLLVLSLGGGTLTTPQCAGLVKDRTVCIYLKASVETLVHNLENDFEGRPMLNTAGADTGKLRARIEQLMKQREQTYEDTARYIIDTDGKESDEVASEVAGLLKGAVSQHGNPTAVRRQKTVRDPLRKKEVALTPEEAVRQWCINELLHGQMKIPMHMMMSETGFRLGDKQFRADILVYDRQARPLAVVECKRPEVRLDRNVLEQAIRYNMVLSVKYIIITNGARTVIFRKGPEGYRAEQTAPQYEEMLK</sequence>
<comment type="catalytic activity">
    <reaction evidence="7">
        <text>shikimate + ATP = 3-phosphoshikimate + ADP + H(+)</text>
        <dbReference type="Rhea" id="RHEA:13121"/>
        <dbReference type="ChEBI" id="CHEBI:15378"/>
        <dbReference type="ChEBI" id="CHEBI:30616"/>
        <dbReference type="ChEBI" id="CHEBI:36208"/>
        <dbReference type="ChEBI" id="CHEBI:145989"/>
        <dbReference type="ChEBI" id="CHEBI:456216"/>
        <dbReference type="EC" id="2.7.1.71"/>
    </reaction>
</comment>
<dbReference type="EMBL" id="JADIMH010000006">
    <property type="protein sequence ID" value="MBO8466301.1"/>
    <property type="molecule type" value="Genomic_DNA"/>
</dbReference>
<gene>
    <name evidence="7" type="primary">aroK</name>
    <name evidence="9" type="ORF">IAB99_00875</name>
</gene>
<comment type="pathway">
    <text evidence="7">Metabolic intermediate biosynthesis; chorismate biosynthesis; chorismate from D-erythrose 4-phosphate and phosphoenolpyruvate: step 5/7.</text>
</comment>
<dbReference type="Pfam" id="PF01202">
    <property type="entry name" value="SKI"/>
    <property type="match status" value="1"/>
</dbReference>
<comment type="caution">
    <text evidence="9">The sequence shown here is derived from an EMBL/GenBank/DDBJ whole genome shotgun (WGS) entry which is preliminary data.</text>
</comment>
<name>A0A9D9I7B9_9BACT</name>
<evidence type="ECO:0000313" key="10">
    <source>
        <dbReference type="Proteomes" id="UP000823660"/>
    </source>
</evidence>
<keyword evidence="1 7" id="KW-0028">Amino-acid biosynthesis</keyword>
<evidence type="ECO:0000256" key="3">
    <source>
        <dbReference type="ARBA" id="ARBA00022741"/>
    </source>
</evidence>
<comment type="cofactor">
    <cofactor evidence="7">
        <name>Mg(2+)</name>
        <dbReference type="ChEBI" id="CHEBI:18420"/>
    </cofactor>
    <text evidence="7">Binds 1 Mg(2+) ion per subunit.</text>
</comment>
<dbReference type="EC" id="2.7.1.71" evidence="7"/>
<feature type="domain" description="Type I restriction enzyme R protein N-terminal" evidence="8">
    <location>
        <begin position="204"/>
        <end position="302"/>
    </location>
</feature>
<dbReference type="GO" id="GO:0005829">
    <property type="term" value="C:cytosol"/>
    <property type="evidence" value="ECO:0007669"/>
    <property type="project" value="TreeGrafter"/>
</dbReference>
<keyword evidence="2 7" id="KW-0808">Transferase</keyword>
<dbReference type="InterPro" id="IPR000623">
    <property type="entry name" value="Shikimate_kinase/TSH1"/>
</dbReference>
<dbReference type="GO" id="GO:0008652">
    <property type="term" value="P:amino acid biosynthetic process"/>
    <property type="evidence" value="ECO:0007669"/>
    <property type="project" value="UniProtKB-KW"/>
</dbReference>
<evidence type="ECO:0000256" key="6">
    <source>
        <dbReference type="ARBA" id="ARBA00023141"/>
    </source>
</evidence>
<feature type="binding site" evidence="7">
    <location>
        <position position="142"/>
    </location>
    <ligand>
        <name>substrate</name>
    </ligand>
</feature>
<dbReference type="GO" id="GO:0000287">
    <property type="term" value="F:magnesium ion binding"/>
    <property type="evidence" value="ECO:0007669"/>
    <property type="project" value="UniProtKB-UniRule"/>
</dbReference>
<keyword evidence="4 7" id="KW-0418">Kinase</keyword>
<dbReference type="SUPFAM" id="SSF52540">
    <property type="entry name" value="P-loop containing nucleoside triphosphate hydrolases"/>
    <property type="match status" value="1"/>
</dbReference>
<proteinExistence type="inferred from homology"/>
<comment type="subunit">
    <text evidence="7">Monomer.</text>
</comment>
<dbReference type="PRINTS" id="PR01100">
    <property type="entry name" value="SHIKIMTKNASE"/>
</dbReference>
<dbReference type="GO" id="GO:0009073">
    <property type="term" value="P:aromatic amino acid family biosynthetic process"/>
    <property type="evidence" value="ECO:0007669"/>
    <property type="project" value="UniProtKB-KW"/>
</dbReference>
<keyword evidence="6 7" id="KW-0057">Aromatic amino acid biosynthesis</keyword>
<keyword evidence="3 7" id="KW-0547">Nucleotide-binding</keyword>
<protein>
    <recommendedName>
        <fullName evidence="7">Shikimate kinase</fullName>
        <shortName evidence="7">SK</shortName>
        <ecNumber evidence="7">2.7.1.71</ecNumber>
    </recommendedName>
</protein>
<feature type="binding site" evidence="7">
    <location>
        <position position="24"/>
    </location>
    <ligand>
        <name>substrate</name>
    </ligand>
</feature>
<comment type="function">
    <text evidence="7">Catalyzes the specific phosphorylation of the 3-hydroxyl group of shikimic acid using ATP as a cosubstrate.</text>
</comment>
<dbReference type="Gene3D" id="3.40.50.300">
    <property type="entry name" value="P-loop containing nucleotide triphosphate hydrolases"/>
    <property type="match status" value="1"/>
</dbReference>
<reference evidence="9" key="1">
    <citation type="submission" date="2020-10" db="EMBL/GenBank/DDBJ databases">
        <authorList>
            <person name="Gilroy R."/>
        </authorList>
    </citation>
    <scope>NUCLEOTIDE SEQUENCE</scope>
    <source>
        <strain evidence="9">B1-15692</strain>
    </source>
</reference>
<feature type="binding site" evidence="7">
    <location>
        <position position="48"/>
    </location>
    <ligand>
        <name>substrate</name>
    </ligand>
</feature>
<dbReference type="Gene3D" id="3.90.1570.30">
    <property type="match status" value="1"/>
</dbReference>
<keyword evidence="7" id="KW-0479">Metal-binding</keyword>
<dbReference type="CDD" id="cd00464">
    <property type="entry name" value="SK"/>
    <property type="match status" value="1"/>
</dbReference>
<dbReference type="Pfam" id="PF13588">
    <property type="entry name" value="HSDR_N_2"/>
    <property type="match status" value="1"/>
</dbReference>
<feature type="binding site" evidence="7">
    <location>
        <position position="118"/>
    </location>
    <ligand>
        <name>ATP</name>
        <dbReference type="ChEBI" id="CHEBI:30616"/>
    </ligand>
</feature>
<dbReference type="PANTHER" id="PTHR21087">
    <property type="entry name" value="SHIKIMATE KINASE"/>
    <property type="match status" value="1"/>
</dbReference>
<dbReference type="GO" id="GO:0005524">
    <property type="term" value="F:ATP binding"/>
    <property type="evidence" value="ECO:0007669"/>
    <property type="project" value="UniProtKB-UniRule"/>
</dbReference>
<comment type="similarity">
    <text evidence="7">Belongs to the shikimate kinase family.</text>
</comment>
<evidence type="ECO:0000259" key="8">
    <source>
        <dbReference type="Pfam" id="PF13588"/>
    </source>
</evidence>
<evidence type="ECO:0000256" key="1">
    <source>
        <dbReference type="ARBA" id="ARBA00022605"/>
    </source>
</evidence>
<dbReference type="PANTHER" id="PTHR21087:SF16">
    <property type="entry name" value="SHIKIMATE KINASE 1, CHLOROPLASTIC"/>
    <property type="match status" value="1"/>
</dbReference>
<accession>A0A9D9I7B9</accession>
<dbReference type="InterPro" id="IPR027417">
    <property type="entry name" value="P-loop_NTPase"/>
</dbReference>
<comment type="caution">
    <text evidence="7">Lacks conserved residue(s) required for the propagation of feature annotation.</text>
</comment>
<dbReference type="AlphaFoldDB" id="A0A9D9I7B9"/>
<dbReference type="Proteomes" id="UP000823660">
    <property type="component" value="Unassembled WGS sequence"/>
</dbReference>